<reference evidence="1 2" key="1">
    <citation type="submission" date="2022-09" db="EMBL/GenBank/DDBJ databases">
        <title>The outer-membrane cytochrome OmcA is essential for infection of Shewanella oneidensis by a zebrafish-associated bacteriophage.</title>
        <authorList>
            <person name="Grenfell A.W."/>
            <person name="Intile P."/>
            <person name="Mcfarlane J."/>
            <person name="Leung D."/>
            <person name="Abdalla K."/>
            <person name="Wold M."/>
            <person name="Kees E."/>
            <person name="Gralnick J."/>
        </authorList>
    </citation>
    <scope>NUCLEOTIDE SEQUENCE [LARGE SCALE GENOMIC DNA]</scope>
    <source>
        <strain evidence="1 2">NF-5</strain>
    </source>
</reference>
<dbReference type="InterPro" id="IPR006427">
    <property type="entry name" value="Portal_HK97"/>
</dbReference>
<dbReference type="EMBL" id="JAOTLW010000003">
    <property type="protein sequence ID" value="MDI5830695.1"/>
    <property type="molecule type" value="Genomic_DNA"/>
</dbReference>
<dbReference type="Proteomes" id="UP001159075">
    <property type="component" value="Unassembled WGS sequence"/>
</dbReference>
<dbReference type="InterPro" id="IPR006944">
    <property type="entry name" value="Phage/GTA_portal"/>
</dbReference>
<protein>
    <submittedName>
        <fullName evidence="1">Phage portal protein</fullName>
    </submittedName>
</protein>
<dbReference type="Pfam" id="PF04860">
    <property type="entry name" value="Phage_portal"/>
    <property type="match status" value="1"/>
</dbReference>
<dbReference type="NCBIfam" id="TIGR01537">
    <property type="entry name" value="portal_HK97"/>
    <property type="match status" value="1"/>
</dbReference>
<proteinExistence type="predicted"/>
<dbReference type="RefSeq" id="WP_282679038.1">
    <property type="nucleotide sequence ID" value="NZ_JAOTLW010000003.1"/>
</dbReference>
<name>A0ABT6UAC7_9GAMM</name>
<evidence type="ECO:0000313" key="2">
    <source>
        <dbReference type="Proteomes" id="UP001159075"/>
    </source>
</evidence>
<accession>A0ABT6UAC7</accession>
<evidence type="ECO:0000313" key="1">
    <source>
        <dbReference type="EMBL" id="MDI5830695.1"/>
    </source>
</evidence>
<organism evidence="1 2">
    <name type="scientific">Shewanella xiamenensis</name>
    <dbReference type="NCBI Taxonomy" id="332186"/>
    <lineage>
        <taxon>Bacteria</taxon>
        <taxon>Pseudomonadati</taxon>
        <taxon>Pseudomonadota</taxon>
        <taxon>Gammaproteobacteria</taxon>
        <taxon>Alteromonadales</taxon>
        <taxon>Shewanellaceae</taxon>
        <taxon>Shewanella</taxon>
    </lineage>
</organism>
<gene>
    <name evidence="1" type="ORF">ODY93_03880</name>
</gene>
<keyword evidence="2" id="KW-1185">Reference proteome</keyword>
<comment type="caution">
    <text evidence="1">The sequence shown here is derived from an EMBL/GenBank/DDBJ whole genome shotgun (WGS) entry which is preliminary data.</text>
</comment>
<sequence length="417" mass="46897">MFIPQMFKGSRQQGNDWWRWVSSISGSSTASGIHVTPEKALALSAVRACVTLLAESVAQLPCELYRREGDGRVRATDHPLYDIIHNQPNQKDTSFEYYEQSMGCLGLRGNNFALKEYDSDGYIKELIPINPDKVQVLKGPDALPYYHLIDLNETLPTRLVHHIKGFSLDGYIGLSPIQTNADVFGLALATEQHAGNVFANGTTLSGVIERPHEVKAIDSQDKVDAILNKFKERHSGLRNAFSVAMLQEGMSYKQLSMDNEKAQLLESRGFGIAEACRLYKIPLHMVQMTEKTTSWGSGIESMSLGYVIYSLLPWLKRIESAQTRDLLLPSERGQYYIEFNVQGLLRGDQKSRYESYAIGRNWGWLSVNDIRRLENMSPIKGGDTYLTPLNMVPSNSAQQHMNATPEQMQQIEAILCK</sequence>